<feature type="transmembrane region" description="Helical" evidence="1">
    <location>
        <begin position="6"/>
        <end position="26"/>
    </location>
</feature>
<comment type="caution">
    <text evidence="3">The sequence shown here is derived from an EMBL/GenBank/DDBJ whole genome shotgun (WGS) entry which is preliminary data.</text>
</comment>
<gene>
    <name evidence="3" type="ORF">HMPREF9726_01698</name>
</gene>
<sequence length="109" mass="13009">MRKRSIPLSVFLTVITFGIYGIVWWFKVTEEIIKELKYESIDSAPLNLLYLIISFGLYCFWWNYKISTYLSTIERRHNVEPDFWAPLMSLTFGIILHQSRINRLSVENN</sequence>
<feature type="transmembrane region" description="Helical" evidence="1">
    <location>
        <begin position="46"/>
        <end position="63"/>
    </location>
</feature>
<name>A0A0E2E3C5_TREDN</name>
<dbReference type="AlphaFoldDB" id="A0A0E2E3C5"/>
<dbReference type="RefSeq" id="WP_002684864.1">
    <property type="nucleotide sequence ID" value="NZ_CM001795.1"/>
</dbReference>
<evidence type="ECO:0000313" key="3">
    <source>
        <dbReference type="EMBL" id="EMB32849.1"/>
    </source>
</evidence>
<dbReference type="PATRIC" id="fig|999432.5.peg.1762"/>
<evidence type="ECO:0000259" key="2">
    <source>
        <dbReference type="Pfam" id="PF14018"/>
    </source>
</evidence>
<evidence type="ECO:0000256" key="1">
    <source>
        <dbReference type="SAM" id="Phobius"/>
    </source>
</evidence>
<keyword evidence="1" id="KW-1133">Transmembrane helix</keyword>
<reference evidence="3" key="1">
    <citation type="submission" date="2012-01" db="EMBL/GenBank/DDBJ databases">
        <title>The Genome Sequence of Treponema denticola H-22.</title>
        <authorList>
            <consortium name="The Broad Institute Genome Sequencing Platform"/>
            <person name="Earl A."/>
            <person name="Ward D."/>
            <person name="Feldgarden M."/>
            <person name="Gevers D."/>
            <person name="Blanton J.M."/>
            <person name="Fenno C.J."/>
            <person name="Baranova O.V."/>
            <person name="Mathney J."/>
            <person name="Dewhirst F.E."/>
            <person name="Izard J."/>
            <person name="Young S.K."/>
            <person name="Zeng Q."/>
            <person name="Gargeya S."/>
            <person name="Fitzgerald M."/>
            <person name="Haas B."/>
            <person name="Abouelleil A."/>
            <person name="Alvarado L."/>
            <person name="Arachchi H.M."/>
            <person name="Berlin A."/>
            <person name="Chapman S.B."/>
            <person name="Gearin G."/>
            <person name="Goldberg J."/>
            <person name="Griggs A."/>
            <person name="Gujja S."/>
            <person name="Hansen M."/>
            <person name="Heiman D."/>
            <person name="Howarth C."/>
            <person name="Larimer J."/>
            <person name="Lui A."/>
            <person name="MacDonald P.J.P."/>
            <person name="McCowen C."/>
            <person name="Montmayeur A."/>
            <person name="Murphy C."/>
            <person name="Neiman D."/>
            <person name="Pearson M."/>
            <person name="Priest M."/>
            <person name="Roberts A."/>
            <person name="Saif S."/>
            <person name="Shea T."/>
            <person name="Sisk P."/>
            <person name="Stolte C."/>
            <person name="Sykes S."/>
            <person name="Wortman J."/>
            <person name="Nusbaum C."/>
            <person name="Birren B."/>
        </authorList>
    </citation>
    <scope>NUCLEOTIDE SEQUENCE [LARGE SCALE GENOMIC DNA]</scope>
    <source>
        <strain evidence="3">H-22</strain>
    </source>
</reference>
<keyword evidence="1" id="KW-0812">Transmembrane</keyword>
<dbReference type="HOGENOM" id="CLU_094908_2_1_12"/>
<dbReference type="InterPro" id="IPR025328">
    <property type="entry name" value="DUF4234"/>
</dbReference>
<dbReference type="Pfam" id="PF14018">
    <property type="entry name" value="DUF4234"/>
    <property type="match status" value="1"/>
</dbReference>
<protein>
    <recommendedName>
        <fullName evidence="2">DUF4234 domain-containing protein</fullName>
    </recommendedName>
</protein>
<dbReference type="Proteomes" id="UP000011705">
    <property type="component" value="Chromosome"/>
</dbReference>
<feature type="domain" description="DUF4234" evidence="2">
    <location>
        <begin position="4"/>
        <end position="32"/>
    </location>
</feature>
<keyword evidence="1" id="KW-0472">Membrane</keyword>
<accession>A0A0E2E3C5</accession>
<dbReference type="EMBL" id="AGDV01000013">
    <property type="protein sequence ID" value="EMB32849.1"/>
    <property type="molecule type" value="Genomic_DNA"/>
</dbReference>
<organism evidence="3">
    <name type="scientific">Treponema denticola H-22</name>
    <dbReference type="NCBI Taxonomy" id="999432"/>
    <lineage>
        <taxon>Bacteria</taxon>
        <taxon>Pseudomonadati</taxon>
        <taxon>Spirochaetota</taxon>
        <taxon>Spirochaetia</taxon>
        <taxon>Spirochaetales</taxon>
        <taxon>Treponemataceae</taxon>
        <taxon>Treponema</taxon>
    </lineage>
</organism>
<proteinExistence type="predicted"/>